<organism evidence="1 2">
    <name type="scientific">Daejeonella rubra</name>
    <dbReference type="NCBI Taxonomy" id="990371"/>
    <lineage>
        <taxon>Bacteria</taxon>
        <taxon>Pseudomonadati</taxon>
        <taxon>Bacteroidota</taxon>
        <taxon>Sphingobacteriia</taxon>
        <taxon>Sphingobacteriales</taxon>
        <taxon>Sphingobacteriaceae</taxon>
        <taxon>Daejeonella</taxon>
    </lineage>
</organism>
<dbReference type="Proteomes" id="UP000199226">
    <property type="component" value="Unassembled WGS sequence"/>
</dbReference>
<name>A0A1G9NPR3_9SPHI</name>
<dbReference type="AlphaFoldDB" id="A0A1G9NPR3"/>
<sequence>MQLLKLFLKSIAEVKTNSFSITSNDNTYKNETPN</sequence>
<evidence type="ECO:0000313" key="1">
    <source>
        <dbReference type="EMBL" id="SDL88293.1"/>
    </source>
</evidence>
<dbReference type="EMBL" id="FNHH01000003">
    <property type="protein sequence ID" value="SDL88293.1"/>
    <property type="molecule type" value="Genomic_DNA"/>
</dbReference>
<proteinExistence type="predicted"/>
<keyword evidence="2" id="KW-1185">Reference proteome</keyword>
<gene>
    <name evidence="1" type="ORF">SAMN05421813_103121</name>
</gene>
<evidence type="ECO:0000313" key="2">
    <source>
        <dbReference type="Proteomes" id="UP000199226"/>
    </source>
</evidence>
<protein>
    <submittedName>
        <fullName evidence="1">Uncharacterized protein</fullName>
    </submittedName>
</protein>
<accession>A0A1G9NPR3</accession>
<reference evidence="2" key="1">
    <citation type="submission" date="2016-10" db="EMBL/GenBank/DDBJ databases">
        <authorList>
            <person name="Varghese N."/>
            <person name="Submissions S."/>
        </authorList>
    </citation>
    <scope>NUCLEOTIDE SEQUENCE [LARGE SCALE GENOMIC DNA]</scope>
    <source>
        <strain evidence="2">DSM 24536</strain>
    </source>
</reference>